<evidence type="ECO:0000256" key="6">
    <source>
        <dbReference type="ARBA" id="ARBA00022833"/>
    </source>
</evidence>
<evidence type="ECO:0000256" key="7">
    <source>
        <dbReference type="ARBA" id="ARBA00048220"/>
    </source>
</evidence>
<dbReference type="Gene3D" id="3.90.870.50">
    <property type="match status" value="1"/>
</dbReference>
<keyword evidence="3" id="KW-0436">Ligase</keyword>
<evidence type="ECO:0000256" key="5">
    <source>
        <dbReference type="ARBA" id="ARBA00022771"/>
    </source>
</evidence>
<dbReference type="Gene3D" id="3.30.110.120">
    <property type="match status" value="1"/>
</dbReference>
<gene>
    <name evidence="12" type="primary">hypF_1</name>
    <name evidence="12" type="ORF">MOST_01880</name>
</gene>
<keyword evidence="12" id="KW-0808">Transferase</keyword>
<dbReference type="GO" id="GO:0051604">
    <property type="term" value="P:protein maturation"/>
    <property type="evidence" value="ECO:0007669"/>
    <property type="project" value="TreeGrafter"/>
</dbReference>
<dbReference type="InterPro" id="IPR017945">
    <property type="entry name" value="DHBP_synth_RibB-like_a/b_dom"/>
</dbReference>
<keyword evidence="5" id="KW-0863">Zinc-finger</keyword>
<evidence type="ECO:0000259" key="10">
    <source>
        <dbReference type="PROSITE" id="PS51160"/>
    </source>
</evidence>
<protein>
    <recommendedName>
        <fullName evidence="8">Carbamoyltransferase</fullName>
        <ecNumber evidence="8">6.2.-.-</ecNumber>
    </recommendedName>
</protein>
<dbReference type="GO" id="GO:0003725">
    <property type="term" value="F:double-stranded RNA binding"/>
    <property type="evidence" value="ECO:0007669"/>
    <property type="project" value="InterPro"/>
</dbReference>
<evidence type="ECO:0000256" key="2">
    <source>
        <dbReference type="ARBA" id="ARBA00008097"/>
    </source>
</evidence>
<sequence length="722" mass="78642">MCIDAEGEAEQLESFIQEILTRPPRLARISAWQQEELPPKGWRDFTIKTSMAGLEQKVVASPDVALCPDCRREILDQADRHYRYPFTNCTCCGPRFTIIYSLPYDRARTAMAPFTLCPDCAAEYVNPGDRRFHAQPVACPACGPRVTLLDNKGQPVAGDWLEQAASFLRQGCILAIKGLGGFHLAVDATNHEAVTNLRHRKGRLTKPFAVMARDLAMVQKYCYVSQDEAGLLAAPAAPIVVLRRRPATDLAPEVAPGLSSLGVMLPYTPLHLLLLQAGPPLLVMTSANISDLPLIKEETKALQELAGVADYFLSHNREIVNRCDDSVVAWRLGETHFYRRSRGFVPAALQLDLPDGPDVLAAGSDLKNTFCLLKGREAFLSQHIGDLATVETQVAWREALERLQVLCGCRPEIIACDLHPAYFSTRLARELGSNVVGVQHHHAHLASCLAENGITEPALGLICDGTGYGLDGAIWGGEILLGSYNGFQRLYHLRYVPLPGGDQGARHPWYMAVSYLYYYLGPGPGTAAARELFGRQGPALEIVLQMLSRNFQLVPTSSVGRLFDAVAALCGICLENTYDSQAACALEEAALAAGDEQASWPPYPFALTGAEMDPGAMIKAIWQDLQQGVAVPVIAARFHCTLVEMLLQALQLAASFTGLRGVALSGGVWHNSLLLEGVSRELAKRGFTVYRHRSVPPNDGGLALGQAVIARTTWKEETAPCV</sequence>
<dbReference type="PROSITE" id="PS51163">
    <property type="entry name" value="YRDC"/>
    <property type="match status" value="1"/>
</dbReference>
<accession>A0A9X7J637</accession>
<dbReference type="InterPro" id="IPR051060">
    <property type="entry name" value="Carbamoyltrans_HypF-like"/>
</dbReference>
<dbReference type="Gene3D" id="3.30.420.360">
    <property type="match status" value="1"/>
</dbReference>
<dbReference type="InterPro" id="IPR001792">
    <property type="entry name" value="Acylphosphatase-like_dom"/>
</dbReference>
<dbReference type="Pfam" id="PF07503">
    <property type="entry name" value="zf-HYPF"/>
    <property type="match status" value="2"/>
</dbReference>
<dbReference type="GO" id="GO:0016874">
    <property type="term" value="F:ligase activity"/>
    <property type="evidence" value="ECO:0007669"/>
    <property type="project" value="UniProtKB-UniRule"/>
</dbReference>
<evidence type="ECO:0000256" key="1">
    <source>
        <dbReference type="ARBA" id="ARBA00004711"/>
    </source>
</evidence>
<dbReference type="InterPro" id="IPR006070">
    <property type="entry name" value="Sua5-like_dom"/>
</dbReference>
<organism evidence="12 13">
    <name type="scientific">Neomoorella stamsii</name>
    <dbReference type="NCBI Taxonomy" id="1266720"/>
    <lineage>
        <taxon>Bacteria</taxon>
        <taxon>Bacillati</taxon>
        <taxon>Bacillota</taxon>
        <taxon>Clostridia</taxon>
        <taxon>Neomoorellales</taxon>
        <taxon>Neomoorellaceae</taxon>
        <taxon>Neomoorella</taxon>
    </lineage>
</organism>
<evidence type="ECO:0000313" key="13">
    <source>
        <dbReference type="Proteomes" id="UP000239430"/>
    </source>
</evidence>
<dbReference type="Proteomes" id="UP000239430">
    <property type="component" value="Unassembled WGS sequence"/>
</dbReference>
<dbReference type="Pfam" id="PF17788">
    <property type="entry name" value="HypF_C"/>
    <property type="match status" value="1"/>
</dbReference>
<dbReference type="PANTHER" id="PTHR42959">
    <property type="entry name" value="CARBAMOYLTRANSFERASE"/>
    <property type="match status" value="1"/>
</dbReference>
<keyword evidence="13" id="KW-1185">Reference proteome</keyword>
<dbReference type="EMBL" id="PVXL01000007">
    <property type="protein sequence ID" value="PRR77591.1"/>
    <property type="molecule type" value="Genomic_DNA"/>
</dbReference>
<dbReference type="GO" id="GO:0008270">
    <property type="term" value="F:zinc ion binding"/>
    <property type="evidence" value="ECO:0007669"/>
    <property type="project" value="UniProtKB-KW"/>
</dbReference>
<comment type="similarity">
    <text evidence="2 8">Belongs to the carbamoyltransferase HypF family.</text>
</comment>
<dbReference type="PANTHER" id="PTHR42959:SF1">
    <property type="entry name" value="CARBAMOYLTRANSFERASE HYPF"/>
    <property type="match status" value="1"/>
</dbReference>
<dbReference type="InterPro" id="IPR004421">
    <property type="entry name" value="Carbamoyltransferase_HypF"/>
</dbReference>
<dbReference type="NCBIfam" id="TIGR00143">
    <property type="entry name" value="hypF"/>
    <property type="match status" value="1"/>
</dbReference>
<evidence type="ECO:0000256" key="9">
    <source>
        <dbReference type="PROSITE-ProRule" id="PRU00520"/>
    </source>
</evidence>
<comment type="pathway">
    <text evidence="1">Protein modification; [NiFe] hydrogenase maturation.</text>
</comment>
<name>A0A9X7J637_9FIRM</name>
<dbReference type="EC" id="6.2.-.-" evidence="8"/>
<reference evidence="12 13" key="1">
    <citation type="submission" date="2018-03" db="EMBL/GenBank/DDBJ databases">
        <title>Genome sequence of Moorella stamsii DSM 26217.</title>
        <authorList>
            <person name="Poehlein A."/>
            <person name="Daniel R."/>
        </authorList>
    </citation>
    <scope>NUCLEOTIDE SEQUENCE [LARGE SCALE GENOMIC DNA]</scope>
    <source>
        <strain evidence="13">DSM 26217</strain>
    </source>
</reference>
<dbReference type="Pfam" id="PF22521">
    <property type="entry name" value="HypF_C_2"/>
    <property type="match status" value="1"/>
</dbReference>
<comment type="caution">
    <text evidence="12">The sequence shown here is derived from an EMBL/GenBank/DDBJ whole genome shotgun (WGS) entry which is preliminary data.</text>
</comment>
<dbReference type="AlphaFoldDB" id="A0A9X7J637"/>
<proteinExistence type="inferred from homology"/>
<dbReference type="Gene3D" id="3.30.420.40">
    <property type="match status" value="1"/>
</dbReference>
<feature type="domain" description="Acylphosphatase-like" evidence="10">
    <location>
        <begin position="1"/>
        <end position="49"/>
    </location>
</feature>
<dbReference type="PIRSF" id="PIRSF006256">
    <property type="entry name" value="CMPcnvr_hdrg_mat"/>
    <property type="match status" value="1"/>
</dbReference>
<evidence type="ECO:0000256" key="8">
    <source>
        <dbReference type="PIRNR" id="PIRNR006256"/>
    </source>
</evidence>
<dbReference type="SUPFAM" id="SSF55821">
    <property type="entry name" value="YrdC/RibB"/>
    <property type="match status" value="1"/>
</dbReference>
<dbReference type="Pfam" id="PF01300">
    <property type="entry name" value="Sua5_yciO_yrdC"/>
    <property type="match status" value="1"/>
</dbReference>
<dbReference type="InterPro" id="IPR041440">
    <property type="entry name" value="HypF_C"/>
</dbReference>
<evidence type="ECO:0000313" key="12">
    <source>
        <dbReference type="EMBL" id="PRR77591.1"/>
    </source>
</evidence>
<evidence type="ECO:0000259" key="11">
    <source>
        <dbReference type="PROSITE" id="PS51163"/>
    </source>
</evidence>
<evidence type="ECO:0000256" key="3">
    <source>
        <dbReference type="ARBA" id="ARBA00022598"/>
    </source>
</evidence>
<dbReference type="InterPro" id="IPR011125">
    <property type="entry name" value="Znf_HypF"/>
</dbReference>
<feature type="domain" description="YrdC-like" evidence="11">
    <location>
        <begin position="158"/>
        <end position="343"/>
    </location>
</feature>
<keyword evidence="4" id="KW-0479">Metal-binding</keyword>
<comment type="caution">
    <text evidence="9">Lacks conserved residue(s) required for the propagation of feature annotation.</text>
</comment>
<dbReference type="GO" id="GO:0016743">
    <property type="term" value="F:carboxyl- or carbamoyltransferase activity"/>
    <property type="evidence" value="ECO:0007669"/>
    <property type="project" value="UniProtKB-UniRule"/>
</dbReference>
<comment type="catalytic activity">
    <reaction evidence="7">
        <text>C-terminal L-cysteinyl-[HypE protein] + carbamoyl phosphate + ATP + H2O = C-terminal S-carboxamide-L-cysteinyl-[HypE protein] + AMP + phosphate + diphosphate + H(+)</text>
        <dbReference type="Rhea" id="RHEA:55636"/>
        <dbReference type="Rhea" id="RHEA-COMP:14247"/>
        <dbReference type="Rhea" id="RHEA-COMP:14392"/>
        <dbReference type="ChEBI" id="CHEBI:15377"/>
        <dbReference type="ChEBI" id="CHEBI:15378"/>
        <dbReference type="ChEBI" id="CHEBI:30616"/>
        <dbReference type="ChEBI" id="CHEBI:33019"/>
        <dbReference type="ChEBI" id="CHEBI:43474"/>
        <dbReference type="ChEBI" id="CHEBI:58228"/>
        <dbReference type="ChEBI" id="CHEBI:76913"/>
        <dbReference type="ChEBI" id="CHEBI:139126"/>
        <dbReference type="ChEBI" id="CHEBI:456215"/>
    </reaction>
</comment>
<keyword evidence="6" id="KW-0862">Zinc</keyword>
<dbReference type="PROSITE" id="PS51160">
    <property type="entry name" value="ACYLPHOSPHATASE_3"/>
    <property type="match status" value="1"/>
</dbReference>
<evidence type="ECO:0000256" key="4">
    <source>
        <dbReference type="ARBA" id="ARBA00022723"/>
    </source>
</evidence>
<dbReference type="InterPro" id="IPR055128">
    <property type="entry name" value="HypF_C_2"/>
</dbReference>